<feature type="domain" description="Neurotransmitter-gated ion-channel ligand-binding" evidence="6">
    <location>
        <begin position="2"/>
        <end position="128"/>
    </location>
</feature>
<dbReference type="Ensembl" id="ENSACAT00000055772.1">
    <property type="protein sequence ID" value="ENSACAP00000036209.1"/>
    <property type="gene ID" value="ENSACAG00000039326.1"/>
</dbReference>
<evidence type="ECO:0000256" key="3">
    <source>
        <dbReference type="ARBA" id="ARBA00022989"/>
    </source>
</evidence>
<evidence type="ECO:0000256" key="4">
    <source>
        <dbReference type="ARBA" id="ARBA00023136"/>
    </source>
</evidence>
<sequence length="251" mass="28781">MFWVPEIFIDERADENKYTASTHLSINSTGQITFFQSYRLTSSCNLDVHAFPFDKQKCNLTLTVSVYPDENILLKSAKTSKAANQDSHIYYMSNGEWKFEELRTINRYVSYGSLNCSAVIYEITMSRRSIFYVLVVIIPMFALFLLDMAISYAFGTPGEKVAFKVTLILQVTFLSLILTDKLPATSDDPPIIAKFFTGMFVLLIFGILENAFELYLREKKPKFSSLVTCVNRFKRKEKKESEDAVTYLGKQ</sequence>
<dbReference type="InterPro" id="IPR036719">
    <property type="entry name" value="Neuro-gated_channel_TM_sf"/>
</dbReference>
<evidence type="ECO:0000256" key="2">
    <source>
        <dbReference type="ARBA" id="ARBA00022692"/>
    </source>
</evidence>
<evidence type="ECO:0000259" key="6">
    <source>
        <dbReference type="Pfam" id="PF02931"/>
    </source>
</evidence>
<dbReference type="PRINTS" id="PR00252">
    <property type="entry name" value="NRIONCHANNEL"/>
</dbReference>
<reference evidence="8 9" key="1">
    <citation type="submission" date="2009-12" db="EMBL/GenBank/DDBJ databases">
        <title>The Genome Sequence of Anolis carolinensis (Green Anole Lizard).</title>
        <authorList>
            <consortium name="The Genome Sequencing Platform"/>
            <person name="Di Palma F."/>
            <person name="Alfoldi J."/>
            <person name="Heiman D."/>
            <person name="Young S."/>
            <person name="Grabherr M."/>
            <person name="Johnson J."/>
            <person name="Lander E.S."/>
            <person name="Lindblad-Toh K."/>
        </authorList>
    </citation>
    <scope>NUCLEOTIDE SEQUENCE [LARGE SCALE GENOMIC DNA]</scope>
    <source>
        <strain evidence="8 9">JBL SC #1</strain>
    </source>
</reference>
<dbReference type="InterPro" id="IPR006029">
    <property type="entry name" value="Neurotrans-gated_channel_TM"/>
</dbReference>
<dbReference type="InterPro" id="IPR006201">
    <property type="entry name" value="Neur_channel"/>
</dbReference>
<dbReference type="GO" id="GO:0005230">
    <property type="term" value="F:extracellular ligand-gated monoatomic ion channel activity"/>
    <property type="evidence" value="ECO:0007669"/>
    <property type="project" value="InterPro"/>
</dbReference>
<dbReference type="GO" id="GO:0004888">
    <property type="term" value="F:transmembrane signaling receptor activity"/>
    <property type="evidence" value="ECO:0007669"/>
    <property type="project" value="InterPro"/>
</dbReference>
<keyword evidence="5" id="KW-0406">Ion transport</keyword>
<dbReference type="InterPro" id="IPR006202">
    <property type="entry name" value="Neur_chan_lig-bd"/>
</dbReference>
<dbReference type="Gene3D" id="1.20.58.390">
    <property type="entry name" value="Neurotransmitter-gated ion-channel transmembrane domain"/>
    <property type="match status" value="1"/>
</dbReference>
<evidence type="ECO:0000259" key="7">
    <source>
        <dbReference type="Pfam" id="PF02932"/>
    </source>
</evidence>
<feature type="transmembrane region" description="Helical" evidence="5">
    <location>
        <begin position="191"/>
        <end position="212"/>
    </location>
</feature>
<accession>A0A803TLW9</accession>
<comment type="caution">
    <text evidence="5">Lacks conserved residue(s) required for the propagation of feature annotation.</text>
</comment>
<reference evidence="8" key="3">
    <citation type="submission" date="2025-09" db="UniProtKB">
        <authorList>
            <consortium name="Ensembl"/>
        </authorList>
    </citation>
    <scope>IDENTIFICATION</scope>
</reference>
<evidence type="ECO:0000256" key="5">
    <source>
        <dbReference type="RuleBase" id="RU000687"/>
    </source>
</evidence>
<evidence type="ECO:0000256" key="1">
    <source>
        <dbReference type="ARBA" id="ARBA00004141"/>
    </source>
</evidence>
<proteinExistence type="inferred from homology"/>
<dbReference type="PANTHER" id="PTHR18945">
    <property type="entry name" value="NEUROTRANSMITTER GATED ION CHANNEL"/>
    <property type="match status" value="1"/>
</dbReference>
<dbReference type="AlphaFoldDB" id="A0A803TLW9"/>
<dbReference type="Gene3D" id="2.70.170.10">
    <property type="entry name" value="Neurotransmitter-gated ion-channel ligand-binding domain"/>
    <property type="match status" value="1"/>
</dbReference>
<dbReference type="PROSITE" id="PS00236">
    <property type="entry name" value="NEUROTR_ION_CHANNEL"/>
    <property type="match status" value="1"/>
</dbReference>
<organism evidence="8 9">
    <name type="scientific">Anolis carolinensis</name>
    <name type="common">Green anole</name>
    <name type="synonym">American chameleon</name>
    <dbReference type="NCBI Taxonomy" id="28377"/>
    <lineage>
        <taxon>Eukaryota</taxon>
        <taxon>Metazoa</taxon>
        <taxon>Chordata</taxon>
        <taxon>Craniata</taxon>
        <taxon>Vertebrata</taxon>
        <taxon>Euteleostomi</taxon>
        <taxon>Lepidosauria</taxon>
        <taxon>Squamata</taxon>
        <taxon>Bifurcata</taxon>
        <taxon>Unidentata</taxon>
        <taxon>Episquamata</taxon>
        <taxon>Toxicofera</taxon>
        <taxon>Iguania</taxon>
        <taxon>Dactyloidae</taxon>
        <taxon>Anolis</taxon>
    </lineage>
</organism>
<dbReference type="SUPFAM" id="SSF63712">
    <property type="entry name" value="Nicotinic receptor ligand binding domain-like"/>
    <property type="match status" value="1"/>
</dbReference>
<dbReference type="InterPro" id="IPR036734">
    <property type="entry name" value="Neur_chan_lig-bd_sf"/>
</dbReference>
<keyword evidence="9" id="KW-1185">Reference proteome</keyword>
<keyword evidence="5" id="KW-0813">Transport</keyword>
<protein>
    <recommendedName>
        <fullName evidence="10">Neurotransmitter-gated ion-channel ligand-binding domain-containing protein</fullName>
    </recommendedName>
</protein>
<evidence type="ECO:0000313" key="9">
    <source>
        <dbReference type="Proteomes" id="UP000001646"/>
    </source>
</evidence>
<dbReference type="SUPFAM" id="SSF90112">
    <property type="entry name" value="Neurotransmitter-gated ion-channel transmembrane pore"/>
    <property type="match status" value="1"/>
</dbReference>
<keyword evidence="5" id="KW-0407">Ion channel</keyword>
<reference evidence="8" key="2">
    <citation type="submission" date="2025-08" db="UniProtKB">
        <authorList>
            <consortium name="Ensembl"/>
        </authorList>
    </citation>
    <scope>IDENTIFICATION</scope>
</reference>
<feature type="domain" description="Neurotransmitter-gated ion-channel transmembrane" evidence="7">
    <location>
        <begin position="158"/>
        <end position="227"/>
    </location>
</feature>
<keyword evidence="3 5" id="KW-1133">Transmembrane helix</keyword>
<feature type="transmembrane region" description="Helical" evidence="5">
    <location>
        <begin position="130"/>
        <end position="154"/>
    </location>
</feature>
<dbReference type="GeneTree" id="ENSGT00940000163471"/>
<comment type="similarity">
    <text evidence="5">Belongs to the ligand-gated ion channel (TC 1.A.9) family.</text>
</comment>
<keyword evidence="4 5" id="KW-0472">Membrane</keyword>
<evidence type="ECO:0008006" key="10">
    <source>
        <dbReference type="Google" id="ProtNLM"/>
    </source>
</evidence>
<dbReference type="Pfam" id="PF02932">
    <property type="entry name" value="Neur_chan_memb"/>
    <property type="match status" value="1"/>
</dbReference>
<comment type="subcellular location">
    <subcellularLocation>
        <location evidence="1">Membrane</location>
        <topology evidence="1">Multi-pass membrane protein</topology>
    </subcellularLocation>
</comment>
<evidence type="ECO:0000313" key="8">
    <source>
        <dbReference type="Ensembl" id="ENSACAP00000036209.1"/>
    </source>
</evidence>
<dbReference type="InParanoid" id="A0A803TLW9"/>
<dbReference type="Proteomes" id="UP000001646">
    <property type="component" value="Chromosome 2"/>
</dbReference>
<dbReference type="InterPro" id="IPR018000">
    <property type="entry name" value="Neurotransmitter_ion_chnl_CS"/>
</dbReference>
<dbReference type="GO" id="GO:0016020">
    <property type="term" value="C:membrane"/>
    <property type="evidence" value="ECO:0007669"/>
    <property type="project" value="UniProtKB-SubCell"/>
</dbReference>
<name>A0A803TLW9_ANOCA</name>
<keyword evidence="2 5" id="KW-0812">Transmembrane</keyword>
<dbReference type="InterPro" id="IPR038050">
    <property type="entry name" value="Neuro_actylchol_rec"/>
</dbReference>
<dbReference type="Pfam" id="PF02931">
    <property type="entry name" value="Neur_chan_LBD"/>
    <property type="match status" value="1"/>
</dbReference>